<dbReference type="RefSeq" id="WP_141887145.1">
    <property type="nucleotide sequence ID" value="NZ_BAAAUY010000001.1"/>
</dbReference>
<keyword evidence="2" id="KW-1185">Reference proteome</keyword>
<dbReference type="Gene3D" id="3.90.660.20">
    <property type="entry name" value="Protoporphyrinogen oxidase, mitochondrial, domain 2"/>
    <property type="match status" value="1"/>
</dbReference>
<dbReference type="EMBL" id="VFON01000001">
    <property type="protein sequence ID" value="TQL43890.1"/>
    <property type="molecule type" value="Genomic_DNA"/>
</dbReference>
<comment type="caution">
    <text evidence="1">The sequence shown here is derived from an EMBL/GenBank/DDBJ whole genome shotgun (WGS) entry which is preliminary data.</text>
</comment>
<reference evidence="1 2" key="1">
    <citation type="submission" date="2019-06" db="EMBL/GenBank/DDBJ databases">
        <title>Sequencing the genomes of 1000 actinobacteria strains.</title>
        <authorList>
            <person name="Klenk H.-P."/>
        </authorList>
    </citation>
    <scope>NUCLEOTIDE SEQUENCE [LARGE SCALE GENOMIC DNA]</scope>
    <source>
        <strain evidence="1 2">DSM 8803</strain>
    </source>
</reference>
<protein>
    <submittedName>
        <fullName evidence="1">Oxygen-dependent protoporphyrinogen oxidase</fullName>
    </submittedName>
</protein>
<accession>A0A542Y717</accession>
<proteinExistence type="predicted"/>
<dbReference type="InterPro" id="IPR036188">
    <property type="entry name" value="FAD/NAD-bd_sf"/>
</dbReference>
<sequence>MTDVLLVGGGIPAYAAALDLAEVGVRIHVADAEFPLPATAVHERDGDVRLLLAEMAAPLTPEAHPNPVAAPRHPETGATAIRSRAGSWTAEPAGAIWGIPPVPLATDCIAVLGMRGALRAYLDRLKPVLTIGKEPNLGTLVDSRFGSGLRETLVDPFVFERFGVRAHDAEVALVEPGLNEALTRAGSLSGAVALQAEAHAARDRVIEPAAGWQAFATELRDRLTLYSAVPFEGDVATVEPHDDGWTVTDGTGATTRFDAVLGDLASLAGVVADAPALTGPDASSLSELLRAAQPALVRQYAEVGIQWDGAAVADAASEYFEALFLVSTEGGTTWAARAAHDAHGGARLRLAGPVGAPGNASTPPVAAALQALGATEIGGSRRWTVAAPFASDADREASSGARNALAVAFPSLIVADEELHGGELGYALAEARAHAVLLRRKLTGISE</sequence>
<evidence type="ECO:0000313" key="2">
    <source>
        <dbReference type="Proteomes" id="UP000319094"/>
    </source>
</evidence>
<dbReference type="Proteomes" id="UP000319094">
    <property type="component" value="Unassembled WGS sequence"/>
</dbReference>
<dbReference type="AlphaFoldDB" id="A0A542Y717"/>
<dbReference type="Gene3D" id="3.50.50.60">
    <property type="entry name" value="FAD/NAD(P)-binding domain"/>
    <property type="match status" value="1"/>
</dbReference>
<evidence type="ECO:0000313" key="1">
    <source>
        <dbReference type="EMBL" id="TQL43890.1"/>
    </source>
</evidence>
<gene>
    <name evidence="1" type="ORF">FB468_1927</name>
</gene>
<organism evidence="1 2">
    <name type="scientific">Leucobacter komagatae</name>
    <dbReference type="NCBI Taxonomy" id="55969"/>
    <lineage>
        <taxon>Bacteria</taxon>
        <taxon>Bacillati</taxon>
        <taxon>Actinomycetota</taxon>
        <taxon>Actinomycetes</taxon>
        <taxon>Micrococcales</taxon>
        <taxon>Microbacteriaceae</taxon>
        <taxon>Leucobacter</taxon>
    </lineage>
</organism>
<dbReference type="SUPFAM" id="SSF51905">
    <property type="entry name" value="FAD/NAD(P)-binding domain"/>
    <property type="match status" value="1"/>
</dbReference>
<dbReference type="OrthoDB" id="3450553at2"/>
<name>A0A542Y717_9MICO</name>
<dbReference type="Gene3D" id="1.10.3110.10">
    <property type="entry name" value="protoporphyrinogen ix oxidase, domain 3"/>
    <property type="match status" value="1"/>
</dbReference>